<feature type="chain" id="PRO_5015196477" description="Outer membrane protein beta-barrel domain-containing protein" evidence="5">
    <location>
        <begin position="24"/>
        <end position="212"/>
    </location>
</feature>
<dbReference type="GO" id="GO:0016020">
    <property type="term" value="C:membrane"/>
    <property type="evidence" value="ECO:0007669"/>
    <property type="project" value="UniProtKB-SubCell"/>
</dbReference>
<keyword evidence="3" id="KW-0472">Membrane</keyword>
<evidence type="ECO:0000259" key="6">
    <source>
        <dbReference type="Pfam" id="PF13505"/>
    </source>
</evidence>
<dbReference type="OrthoDB" id="9815357at2"/>
<evidence type="ECO:0000313" key="7">
    <source>
        <dbReference type="EMBL" id="GBF58603.1"/>
    </source>
</evidence>
<evidence type="ECO:0000256" key="2">
    <source>
        <dbReference type="ARBA" id="ARBA00022729"/>
    </source>
</evidence>
<feature type="signal peptide" evidence="5">
    <location>
        <begin position="1"/>
        <end position="23"/>
    </location>
</feature>
<evidence type="ECO:0000256" key="1">
    <source>
        <dbReference type="ARBA" id="ARBA00004370"/>
    </source>
</evidence>
<gene>
    <name evidence="7" type="ORF">PbB2_02290</name>
</gene>
<keyword evidence="8" id="KW-1185">Reference proteome</keyword>
<dbReference type="PANTHER" id="PTHR34001">
    <property type="entry name" value="BLL7405 PROTEIN"/>
    <property type="match status" value="1"/>
</dbReference>
<dbReference type="AlphaFoldDB" id="A0A2P2EC24"/>
<evidence type="ECO:0000256" key="3">
    <source>
        <dbReference type="ARBA" id="ARBA00023136"/>
    </source>
</evidence>
<comment type="similarity">
    <text evidence="4">Belongs to the Omp25/RopB family.</text>
</comment>
<reference evidence="7 8" key="1">
    <citation type="journal article" date="2018" name="Genome Announc.">
        <title>Draft Genome Sequence of "Candidatus Phycosocius bacilliformis," an Alphaproteobacterial Ectosymbiont of the Hydrocarbon-Producing Green Alga Botryococcus braunii.</title>
        <authorList>
            <person name="Tanabe Y."/>
            <person name="Yamaguchi H."/>
            <person name="Watanabe M.M."/>
        </authorList>
    </citation>
    <scope>NUCLEOTIDE SEQUENCE [LARGE SCALE GENOMIC DNA]</scope>
    <source>
        <strain evidence="7 8">BOTRYCO-2</strain>
    </source>
</reference>
<dbReference type="PANTHER" id="PTHR34001:SF3">
    <property type="entry name" value="BLL7405 PROTEIN"/>
    <property type="match status" value="1"/>
</dbReference>
<evidence type="ECO:0000256" key="5">
    <source>
        <dbReference type="SAM" id="SignalP"/>
    </source>
</evidence>
<dbReference type="EMBL" id="BFBR01000007">
    <property type="protein sequence ID" value="GBF58603.1"/>
    <property type="molecule type" value="Genomic_DNA"/>
</dbReference>
<protein>
    <recommendedName>
        <fullName evidence="6">Outer membrane protein beta-barrel domain-containing protein</fullName>
    </recommendedName>
</protein>
<dbReference type="InterPro" id="IPR051692">
    <property type="entry name" value="OMP-like"/>
</dbReference>
<proteinExistence type="inferred from homology"/>
<dbReference type="Proteomes" id="UP000245086">
    <property type="component" value="Unassembled WGS sequence"/>
</dbReference>
<sequence length="212" mass="22149">MLKQTLLISTLMAAGLLSAPAYAEGTFTGFYAGAEAGAVRSDSKSTVTPVTGAAASRTNKKTSADLGLFGGYGYQFDNGVYLGGEVSVNRPTTQSKAVTLAGVSVRERAQYEIAGKGIAGFGVGEDTLVYVSAGITQSRSKFLLPNNVTRKSNSDGKVFGIGVAQAFGDNLIGRVEYEKTTYDRKTFTTTGAPTVSYKPGSSRLTVGVAYKF</sequence>
<dbReference type="InterPro" id="IPR027385">
    <property type="entry name" value="Beta-barrel_OMP"/>
</dbReference>
<keyword evidence="2 5" id="KW-0732">Signal</keyword>
<evidence type="ECO:0000256" key="4">
    <source>
        <dbReference type="ARBA" id="ARBA00038306"/>
    </source>
</evidence>
<feature type="domain" description="Outer membrane protein beta-barrel" evidence="6">
    <location>
        <begin position="10"/>
        <end position="212"/>
    </location>
</feature>
<dbReference type="RefSeq" id="WP_108985469.1">
    <property type="nucleotide sequence ID" value="NZ_BFBR01000007.1"/>
</dbReference>
<dbReference type="SUPFAM" id="SSF56925">
    <property type="entry name" value="OMPA-like"/>
    <property type="match status" value="1"/>
</dbReference>
<comment type="caution">
    <text evidence="7">The sequence shown here is derived from an EMBL/GenBank/DDBJ whole genome shotgun (WGS) entry which is preliminary data.</text>
</comment>
<dbReference type="InterPro" id="IPR011250">
    <property type="entry name" value="OMP/PagP_B-barrel"/>
</dbReference>
<organism evidence="7 8">
    <name type="scientific">Candidatus Phycosocius bacilliformis</name>
    <dbReference type="NCBI Taxonomy" id="1445552"/>
    <lineage>
        <taxon>Bacteria</taxon>
        <taxon>Pseudomonadati</taxon>
        <taxon>Pseudomonadota</taxon>
        <taxon>Alphaproteobacteria</taxon>
        <taxon>Caulobacterales</taxon>
        <taxon>Caulobacterales incertae sedis</taxon>
        <taxon>Candidatus Phycosocius</taxon>
    </lineage>
</organism>
<evidence type="ECO:0000313" key="8">
    <source>
        <dbReference type="Proteomes" id="UP000245086"/>
    </source>
</evidence>
<dbReference type="Pfam" id="PF13505">
    <property type="entry name" value="OMP_b-brl"/>
    <property type="match status" value="1"/>
</dbReference>
<comment type="subcellular location">
    <subcellularLocation>
        <location evidence="1">Membrane</location>
    </subcellularLocation>
</comment>
<accession>A0A2P2EC24</accession>
<name>A0A2P2EC24_9PROT</name>
<dbReference type="Gene3D" id="2.40.160.20">
    <property type="match status" value="1"/>
</dbReference>